<evidence type="ECO:0000313" key="9">
    <source>
        <dbReference type="EMBL" id="MET3546885.1"/>
    </source>
</evidence>
<sequence>MSLQSEIPILQTTVKQDHDIHSPPHSNPAAGEAAVKVTADIVQTNRRPRSSKRWWADLLWASIIPVVVVVLWQWAGGAGWISPEFMPTPWVILKSLIHLIASGDLAYQIGVSIQRTLLGFAIGGLLGLVFGCLTGMFRKAEYLLDPSIQVLRLVPHLAIAPLIILWFGFGETSKIAIIISGSFFPMYINTYAGIRQVDGKWFEVGKVLEFKPYQRFTRLIVPGALPSILLGVRLSLAVSWISLVVAELVGSTAGIGFMINEAKQNSDTPVIFVGILIFAVVGKLIDSLVRLLERRWLHWRDSYRG</sequence>
<dbReference type="PANTHER" id="PTHR30151:SF38">
    <property type="entry name" value="ALIPHATIC SULFONATES TRANSPORT PERMEASE PROTEIN SSUC-RELATED"/>
    <property type="match status" value="1"/>
</dbReference>
<accession>A0ABV2F557</accession>
<dbReference type="SUPFAM" id="SSF161098">
    <property type="entry name" value="MetI-like"/>
    <property type="match status" value="1"/>
</dbReference>
<evidence type="ECO:0000256" key="5">
    <source>
        <dbReference type="ARBA" id="ARBA00022989"/>
    </source>
</evidence>
<keyword evidence="3" id="KW-1003">Cell membrane</keyword>
<evidence type="ECO:0000259" key="8">
    <source>
        <dbReference type="PROSITE" id="PS50928"/>
    </source>
</evidence>
<dbReference type="Gene3D" id="1.10.3720.10">
    <property type="entry name" value="MetI-like"/>
    <property type="match status" value="1"/>
</dbReference>
<dbReference type="InterPro" id="IPR035906">
    <property type="entry name" value="MetI-like_sf"/>
</dbReference>
<keyword evidence="4 7" id="KW-0812">Transmembrane</keyword>
<evidence type="ECO:0000256" key="6">
    <source>
        <dbReference type="ARBA" id="ARBA00023136"/>
    </source>
</evidence>
<gene>
    <name evidence="9" type="ORF">ABID47_003501</name>
</gene>
<evidence type="ECO:0000256" key="2">
    <source>
        <dbReference type="ARBA" id="ARBA00022448"/>
    </source>
</evidence>
<feature type="transmembrane region" description="Helical" evidence="7">
    <location>
        <begin position="240"/>
        <end position="259"/>
    </location>
</feature>
<dbReference type="EMBL" id="JBEPLV010000003">
    <property type="protein sequence ID" value="MET3546885.1"/>
    <property type="molecule type" value="Genomic_DNA"/>
</dbReference>
<feature type="transmembrane region" description="Helical" evidence="7">
    <location>
        <begin position="175"/>
        <end position="194"/>
    </location>
</feature>
<keyword evidence="2 7" id="KW-0813">Transport</keyword>
<feature type="transmembrane region" description="Helical" evidence="7">
    <location>
        <begin position="117"/>
        <end position="138"/>
    </location>
</feature>
<keyword evidence="5 7" id="KW-1133">Transmembrane helix</keyword>
<reference evidence="9 10" key="1">
    <citation type="submission" date="2024-06" db="EMBL/GenBank/DDBJ databases">
        <title>Genomic Encyclopedia of Type Strains, Phase IV (KMG-IV): sequencing the most valuable type-strain genomes for metagenomic binning, comparative biology and taxonomic classification.</title>
        <authorList>
            <person name="Goeker M."/>
        </authorList>
    </citation>
    <scope>NUCLEOTIDE SEQUENCE [LARGE SCALE GENOMIC DNA]</scope>
    <source>
        <strain evidence="9 10">DSM 17253</strain>
    </source>
</reference>
<feature type="transmembrane region" description="Helical" evidence="7">
    <location>
        <begin position="150"/>
        <end position="169"/>
    </location>
</feature>
<evidence type="ECO:0000313" key="10">
    <source>
        <dbReference type="Proteomes" id="UP001549098"/>
    </source>
</evidence>
<comment type="caution">
    <text evidence="9">The sequence shown here is derived from an EMBL/GenBank/DDBJ whole genome shotgun (WGS) entry which is preliminary data.</text>
</comment>
<dbReference type="CDD" id="cd06261">
    <property type="entry name" value="TM_PBP2"/>
    <property type="match status" value="1"/>
</dbReference>
<protein>
    <submittedName>
        <fullName evidence="9">Sulfonate transport system permease protein</fullName>
    </submittedName>
</protein>
<comment type="subcellular location">
    <subcellularLocation>
        <location evidence="1 7">Cell membrane</location>
        <topology evidence="1 7">Multi-pass membrane protein</topology>
    </subcellularLocation>
</comment>
<proteinExistence type="inferred from homology"/>
<feature type="domain" description="ABC transmembrane type-1" evidence="8">
    <location>
        <begin position="113"/>
        <end position="289"/>
    </location>
</feature>
<evidence type="ECO:0000256" key="4">
    <source>
        <dbReference type="ARBA" id="ARBA00022692"/>
    </source>
</evidence>
<comment type="similarity">
    <text evidence="7">Belongs to the binding-protein-dependent transport system permease family.</text>
</comment>
<feature type="transmembrane region" description="Helical" evidence="7">
    <location>
        <begin position="271"/>
        <end position="292"/>
    </location>
</feature>
<dbReference type="PANTHER" id="PTHR30151">
    <property type="entry name" value="ALKANE SULFONATE ABC TRANSPORTER-RELATED, MEMBRANE SUBUNIT"/>
    <property type="match status" value="1"/>
</dbReference>
<keyword evidence="6 7" id="KW-0472">Membrane</keyword>
<dbReference type="PROSITE" id="PS50928">
    <property type="entry name" value="ABC_TM1"/>
    <property type="match status" value="1"/>
</dbReference>
<dbReference type="Pfam" id="PF00528">
    <property type="entry name" value="BPD_transp_1"/>
    <property type="match status" value="1"/>
</dbReference>
<dbReference type="RefSeq" id="WP_354498540.1">
    <property type="nucleotide sequence ID" value="NZ_JBEPLV010000003.1"/>
</dbReference>
<feature type="transmembrane region" description="Helical" evidence="7">
    <location>
        <begin position="54"/>
        <end position="75"/>
    </location>
</feature>
<keyword evidence="10" id="KW-1185">Reference proteome</keyword>
<feature type="transmembrane region" description="Helical" evidence="7">
    <location>
        <begin position="215"/>
        <end position="234"/>
    </location>
</feature>
<organism evidence="9 10">
    <name type="scientific">Paenibacillus favisporus</name>
    <dbReference type="NCBI Taxonomy" id="221028"/>
    <lineage>
        <taxon>Bacteria</taxon>
        <taxon>Bacillati</taxon>
        <taxon>Bacillota</taxon>
        <taxon>Bacilli</taxon>
        <taxon>Bacillales</taxon>
        <taxon>Paenibacillaceae</taxon>
        <taxon>Paenibacillus</taxon>
    </lineage>
</organism>
<name>A0ABV2F557_9BACL</name>
<evidence type="ECO:0000256" key="7">
    <source>
        <dbReference type="RuleBase" id="RU363032"/>
    </source>
</evidence>
<dbReference type="InterPro" id="IPR000515">
    <property type="entry name" value="MetI-like"/>
</dbReference>
<dbReference type="Proteomes" id="UP001549098">
    <property type="component" value="Unassembled WGS sequence"/>
</dbReference>
<evidence type="ECO:0000256" key="3">
    <source>
        <dbReference type="ARBA" id="ARBA00022475"/>
    </source>
</evidence>
<evidence type="ECO:0000256" key="1">
    <source>
        <dbReference type="ARBA" id="ARBA00004651"/>
    </source>
</evidence>